<dbReference type="Gene3D" id="3.40.50.450">
    <property type="match status" value="1"/>
</dbReference>
<dbReference type="PANTHER" id="PTHR31223:SF70">
    <property type="entry name" value="LOG FAMILY PROTEIN YJL055W"/>
    <property type="match status" value="1"/>
</dbReference>
<evidence type="ECO:0008006" key="3">
    <source>
        <dbReference type="Google" id="ProtNLM"/>
    </source>
</evidence>
<reference evidence="1 2" key="1">
    <citation type="journal article" date="2018" name="IMA Fungus">
        <title>IMA Genome-F 9: Draft genome sequence of Annulohypoxylon stygium, Aspergillus mulundensis, Berkeleyomyces basicola (syn. Thielaviopsis basicola), Ceratocystis smalleyi, two Cercospora beticola strains, Coleophoma cylindrospora, Fusarium fracticaudum, Phialophora cf. hyalina, and Morchella septimelata.</title>
        <authorList>
            <person name="Wingfield B.D."/>
            <person name="Bills G.F."/>
            <person name="Dong Y."/>
            <person name="Huang W."/>
            <person name="Nel W.J."/>
            <person name="Swalarsk-Parry B.S."/>
            <person name="Vaghefi N."/>
            <person name="Wilken P.M."/>
            <person name="An Z."/>
            <person name="de Beer Z.W."/>
            <person name="De Vos L."/>
            <person name="Chen L."/>
            <person name="Duong T.A."/>
            <person name="Gao Y."/>
            <person name="Hammerbacher A."/>
            <person name="Kikkert J.R."/>
            <person name="Li Y."/>
            <person name="Li H."/>
            <person name="Li K."/>
            <person name="Li Q."/>
            <person name="Liu X."/>
            <person name="Ma X."/>
            <person name="Naidoo K."/>
            <person name="Pethybridge S.J."/>
            <person name="Sun J."/>
            <person name="Steenkamp E.T."/>
            <person name="van der Nest M.A."/>
            <person name="van Wyk S."/>
            <person name="Wingfield M.J."/>
            <person name="Xiong C."/>
            <person name="Yue Q."/>
            <person name="Zhang X."/>
        </authorList>
    </citation>
    <scope>NUCLEOTIDE SEQUENCE [LARGE SCALE GENOMIC DNA]</scope>
    <source>
        <strain evidence="1 2">BP5796</strain>
    </source>
</reference>
<accession>A0A3D8Q6E3</accession>
<organism evidence="1 2">
    <name type="scientific">Coleophoma crateriformis</name>
    <dbReference type="NCBI Taxonomy" id="565419"/>
    <lineage>
        <taxon>Eukaryota</taxon>
        <taxon>Fungi</taxon>
        <taxon>Dikarya</taxon>
        <taxon>Ascomycota</taxon>
        <taxon>Pezizomycotina</taxon>
        <taxon>Leotiomycetes</taxon>
        <taxon>Helotiales</taxon>
        <taxon>Dermateaceae</taxon>
        <taxon>Coleophoma</taxon>
    </lineage>
</organism>
<dbReference type="GO" id="GO:0005829">
    <property type="term" value="C:cytosol"/>
    <property type="evidence" value="ECO:0007669"/>
    <property type="project" value="TreeGrafter"/>
</dbReference>
<dbReference type="GO" id="GO:0009691">
    <property type="term" value="P:cytokinin biosynthetic process"/>
    <property type="evidence" value="ECO:0007669"/>
    <property type="project" value="InterPro"/>
</dbReference>
<dbReference type="Pfam" id="PF03641">
    <property type="entry name" value="Lysine_decarbox"/>
    <property type="match status" value="1"/>
</dbReference>
<dbReference type="InterPro" id="IPR005269">
    <property type="entry name" value="LOG"/>
</dbReference>
<dbReference type="AlphaFoldDB" id="A0A3D8Q6E3"/>
<name>A0A3D8Q6E3_9HELO</name>
<dbReference type="NCBIfam" id="TIGR00730">
    <property type="entry name" value="Rossman fold protein, TIGR00730 family"/>
    <property type="match status" value="1"/>
</dbReference>
<dbReference type="SUPFAM" id="SSF102405">
    <property type="entry name" value="MCP/YpsA-like"/>
    <property type="match status" value="1"/>
</dbReference>
<proteinExistence type="predicted"/>
<evidence type="ECO:0000313" key="1">
    <source>
        <dbReference type="EMBL" id="RDW57381.1"/>
    </source>
</evidence>
<protein>
    <recommendedName>
        <fullName evidence="3">Lysine decarboxylase-like protein</fullName>
    </recommendedName>
</protein>
<dbReference type="Proteomes" id="UP000256328">
    <property type="component" value="Unassembled WGS sequence"/>
</dbReference>
<evidence type="ECO:0000313" key="2">
    <source>
        <dbReference type="Proteomes" id="UP000256328"/>
    </source>
</evidence>
<dbReference type="PANTHER" id="PTHR31223">
    <property type="entry name" value="LOG FAMILY PROTEIN YJL055W"/>
    <property type="match status" value="1"/>
</dbReference>
<gene>
    <name evidence="1" type="ORF">BP5796_12831</name>
</gene>
<dbReference type="InterPro" id="IPR031100">
    <property type="entry name" value="LOG_fam"/>
</dbReference>
<comment type="caution">
    <text evidence="1">The sequence shown here is derived from an EMBL/GenBank/DDBJ whole genome shotgun (WGS) entry which is preliminary data.</text>
</comment>
<dbReference type="GO" id="GO:0016799">
    <property type="term" value="F:hydrolase activity, hydrolyzing N-glycosyl compounds"/>
    <property type="evidence" value="ECO:0007669"/>
    <property type="project" value="TreeGrafter"/>
</dbReference>
<dbReference type="EMBL" id="PDLN01000023">
    <property type="protein sequence ID" value="RDW57381.1"/>
    <property type="molecule type" value="Genomic_DNA"/>
</dbReference>
<sequence>MQSATDTNDEHPLLSIDSAPLSKVAPLAILPCGAKLGNDPESAIAARSLAEAIHVQGWTIDAGTVGLMGEVSRALVKLSGPESVHGFIPKALVTVERARNPEMSNVKLREESYKSVTVVKDMHARKTQMAEAAGAFVALPKRGFGTMEEIMEIITWNFLGIHDKPIVLFNVNGFFDDIMSWIRRAVKNGFVDSGNANIVVEASTAGEVIEAIKNYRVPSSRHDLDWKSDQT</sequence>
<dbReference type="OrthoDB" id="414463at2759"/>
<keyword evidence="2" id="KW-1185">Reference proteome</keyword>